<dbReference type="Proteomes" id="UP001595457">
    <property type="component" value="Unassembled WGS sequence"/>
</dbReference>
<reference evidence="2" key="1">
    <citation type="journal article" date="2019" name="Int. J. Syst. Evol. Microbiol.">
        <title>The Global Catalogue of Microorganisms (GCM) 10K type strain sequencing project: providing services to taxonomists for standard genome sequencing and annotation.</title>
        <authorList>
            <consortium name="The Broad Institute Genomics Platform"/>
            <consortium name="The Broad Institute Genome Sequencing Center for Infectious Disease"/>
            <person name="Wu L."/>
            <person name="Ma J."/>
        </authorList>
    </citation>
    <scope>NUCLEOTIDE SEQUENCE [LARGE SCALE GENOMIC DNA]</scope>
    <source>
        <strain evidence="2">KCTC 62195</strain>
    </source>
</reference>
<protein>
    <submittedName>
        <fullName evidence="1">Uncharacterized protein</fullName>
    </submittedName>
</protein>
<sequence length="80" mass="9324">MNPSLPAPVKQSELEWLERMRDELRAERSRPHQLMQHARLNAVCTAHRRTELFTADECEAEIVKNDEALREVWGKKGEAL</sequence>
<proteinExistence type="predicted"/>
<name>A0ABV7AWV2_9GAMM</name>
<keyword evidence="2" id="KW-1185">Reference proteome</keyword>
<evidence type="ECO:0000313" key="1">
    <source>
        <dbReference type="EMBL" id="MFC2973835.1"/>
    </source>
</evidence>
<dbReference type="RefSeq" id="WP_377815737.1">
    <property type="nucleotide sequence ID" value="NZ_JBHRSJ010000034.1"/>
</dbReference>
<gene>
    <name evidence="1" type="ORF">ACFOJE_16660</name>
</gene>
<evidence type="ECO:0000313" key="2">
    <source>
        <dbReference type="Proteomes" id="UP001595457"/>
    </source>
</evidence>
<accession>A0ABV7AWV2</accession>
<comment type="caution">
    <text evidence="1">The sequence shown here is derived from an EMBL/GenBank/DDBJ whole genome shotgun (WGS) entry which is preliminary data.</text>
</comment>
<dbReference type="EMBL" id="JBHRSJ010000034">
    <property type="protein sequence ID" value="MFC2973835.1"/>
    <property type="molecule type" value="Genomic_DNA"/>
</dbReference>
<organism evidence="1 2">
    <name type="scientific">Azotobacter bryophylli</name>
    <dbReference type="NCBI Taxonomy" id="1986537"/>
    <lineage>
        <taxon>Bacteria</taxon>
        <taxon>Pseudomonadati</taxon>
        <taxon>Pseudomonadota</taxon>
        <taxon>Gammaproteobacteria</taxon>
        <taxon>Pseudomonadales</taxon>
        <taxon>Pseudomonadaceae</taxon>
        <taxon>Azotobacter</taxon>
    </lineage>
</organism>